<dbReference type="Proteomes" id="UP001390963">
    <property type="component" value="Unassembled WGS sequence"/>
</dbReference>
<reference evidence="3 6" key="1">
    <citation type="submission" date="2024-01" db="EMBL/GenBank/DDBJ databases">
        <title>Aequorivita flavus sp. nov., isolated from deep-sea sediment.</title>
        <authorList>
            <person name="Chen X."/>
        </authorList>
    </citation>
    <scope>NUCLEOTIDE SEQUENCE</scope>
    <source>
        <strain evidence="3">MCCC 1A16923</strain>
        <strain evidence="4 6">MCCC 1A16935</strain>
    </source>
</reference>
<dbReference type="Gene3D" id="1.20.144.10">
    <property type="entry name" value="Phosphatidic acid phosphatase type 2/haloperoxidase"/>
    <property type="match status" value="2"/>
</dbReference>
<feature type="transmembrane region" description="Helical" evidence="1">
    <location>
        <begin position="216"/>
        <end position="236"/>
    </location>
</feature>
<feature type="transmembrane region" description="Helical" evidence="1">
    <location>
        <begin position="91"/>
        <end position="109"/>
    </location>
</feature>
<dbReference type="Proteomes" id="UP001388259">
    <property type="component" value="Unassembled WGS sequence"/>
</dbReference>
<dbReference type="PANTHER" id="PTHR14969">
    <property type="entry name" value="SPHINGOSINE-1-PHOSPHATE PHOSPHOHYDROLASE"/>
    <property type="match status" value="1"/>
</dbReference>
<feature type="transmembrane region" description="Helical" evidence="1">
    <location>
        <begin position="27"/>
        <end position="48"/>
    </location>
</feature>
<gene>
    <name evidence="4" type="ORF">VZD24_13210</name>
    <name evidence="3" type="ORF">VZD85_13625</name>
</gene>
<accession>A0AB35YYV0</accession>
<dbReference type="SMART" id="SM00014">
    <property type="entry name" value="acidPPc"/>
    <property type="match status" value="1"/>
</dbReference>
<evidence type="ECO:0000313" key="6">
    <source>
        <dbReference type="Proteomes" id="UP001390963"/>
    </source>
</evidence>
<keyword evidence="1" id="KW-0812">Transmembrane</keyword>
<dbReference type="InterPro" id="IPR000326">
    <property type="entry name" value="PAP2/HPO"/>
</dbReference>
<evidence type="ECO:0000313" key="4">
    <source>
        <dbReference type="EMBL" id="MEM0574478.1"/>
    </source>
</evidence>
<feature type="domain" description="Phosphatidic acid phosphatase type 2/haloperoxidase" evidence="2">
    <location>
        <begin position="115"/>
        <end position="227"/>
    </location>
</feature>
<feature type="transmembrane region" description="Helical" evidence="1">
    <location>
        <begin position="184"/>
        <end position="204"/>
    </location>
</feature>
<dbReference type="Pfam" id="PF01569">
    <property type="entry name" value="PAP2"/>
    <property type="match status" value="1"/>
</dbReference>
<feature type="transmembrane region" description="Helical" evidence="1">
    <location>
        <begin position="114"/>
        <end position="132"/>
    </location>
</feature>
<evidence type="ECO:0000313" key="5">
    <source>
        <dbReference type="Proteomes" id="UP001388259"/>
    </source>
</evidence>
<proteinExistence type="predicted"/>
<dbReference type="CDD" id="cd03392">
    <property type="entry name" value="PAP2_like_2"/>
    <property type="match status" value="1"/>
</dbReference>
<keyword evidence="1" id="KW-1133">Transmembrane helix</keyword>
<protein>
    <submittedName>
        <fullName evidence="3">Phosphatase PAP2 family protein</fullName>
    </submittedName>
</protein>
<evidence type="ECO:0000313" key="3">
    <source>
        <dbReference type="EMBL" id="MEM0519397.1"/>
    </source>
</evidence>
<name>A0AB35YYV0_9FLAO</name>
<dbReference type="SUPFAM" id="SSF48317">
    <property type="entry name" value="Acid phosphatase/Vanadium-dependent haloperoxidase"/>
    <property type="match status" value="1"/>
</dbReference>
<dbReference type="RefSeq" id="WP_279447339.1">
    <property type="nucleotide sequence ID" value="NZ_JAZBJM010000012.1"/>
</dbReference>
<dbReference type="EMBL" id="JAZBJM010000012">
    <property type="protein sequence ID" value="MEM0519397.1"/>
    <property type="molecule type" value="Genomic_DNA"/>
</dbReference>
<evidence type="ECO:0000256" key="1">
    <source>
        <dbReference type="SAM" id="Phobius"/>
    </source>
</evidence>
<comment type="caution">
    <text evidence="3">The sequence shown here is derived from an EMBL/GenBank/DDBJ whole genome shotgun (WGS) entry which is preliminary data.</text>
</comment>
<feature type="transmembrane region" description="Helical" evidence="1">
    <location>
        <begin position="152"/>
        <end position="172"/>
    </location>
</feature>
<sequence>MRQTLFEFIVKLGAFLRHTFRKDNPKLPYILIVLAALILVIAGTSIFIELTETLKEEELDLFDQQIAEFVISFRSDTLTKYFVFITNIGDLYGYIIMLILAIIASVLYFKNWKYILQTVFVLLLASISNVMLKRLVDRARPGGEHLVVVETLSYPSGHAMSAMAFYGFLIYLFSRFKINRWLKYLIIAVLITMILSIGLSRIYLGVHFPSDVAGGYIAGLIWVFFCILLFNLAEVFRRDPKV</sequence>
<keyword evidence="6" id="KW-1185">Reference proteome</keyword>
<dbReference type="InterPro" id="IPR036938">
    <property type="entry name" value="PAP2/HPO_sf"/>
</dbReference>
<dbReference type="EMBL" id="JBANCF010000013">
    <property type="protein sequence ID" value="MEM0574478.1"/>
    <property type="molecule type" value="Genomic_DNA"/>
</dbReference>
<organism evidence="3 5">
    <name type="scientific">Aequorivita flava</name>
    <dbReference type="NCBI Taxonomy" id="3114371"/>
    <lineage>
        <taxon>Bacteria</taxon>
        <taxon>Pseudomonadati</taxon>
        <taxon>Bacteroidota</taxon>
        <taxon>Flavobacteriia</taxon>
        <taxon>Flavobacteriales</taxon>
        <taxon>Flavobacteriaceae</taxon>
        <taxon>Aequorivita</taxon>
    </lineage>
</organism>
<dbReference type="PANTHER" id="PTHR14969:SF13">
    <property type="entry name" value="AT30094P"/>
    <property type="match status" value="1"/>
</dbReference>
<dbReference type="AlphaFoldDB" id="A0AB35YYV0"/>
<keyword evidence="1" id="KW-0472">Membrane</keyword>
<evidence type="ECO:0000259" key="2">
    <source>
        <dbReference type="SMART" id="SM00014"/>
    </source>
</evidence>